<sequence>MAPPRLVPSPPPTQALSSKTFVPPPLDGSITLPELFEWHLVHSPNHPLFMFSRENGDVRTIFWPEAVRAIHTGARLVRKALGWQPGLKNPPVVAILAAADTITYFTMMMSVMRAGYIVFPISPRNSAAAVAHLISKVATKHVFVGREQAMVDLSQDALKILRAQHSNFSEPEFTPIPLFEDLFLNSLDDPDDIPFERGEPDNTIIYLHSSGSTAFPKPVPWTNYRFAQLALIPYFGERDLTGVVFSLHTMPMYHGMGILQLCWTPSCGLVISAFEPSSPAHVPTPQSHFQAAIATNSDIIFCVPAIIEAWSRKPDYVEWLATRDGVLFGGGPLNKAAGDYLTSWGVSIFILYGSTEGGIMSPILPAKVGYDWDYFRYPGNITPHMVPYGNGTYEFVMLENPFCRPSVINTKINGIDAYATSDLFTEHSEKPGYWRVYGRTDDQIMHSTGEKTNPGPLENMLNQDPHVQSSVMFGRGEFQAGVIIDPKAEFKFDPSDENKLAEFRNKIWPTVQRMNEYAPQHSRLFKEMIIVSKPSKPFQYTAKSTARRQAIINDYADEIAALYAAVADSTQSTIPSPKEWDSVSILDFVRAVVNSVLKHGVKDDDDIFQHGCDSLQATWIRNSLLRALRDSAEIDTRHLVDNFVYDNPTILSMASFLGNVVAGATQESTSSVASRVAAMRAMVEKYTADDFPIHSAPATNGSPNSQAHVVLLTGSTGALGSYLLSELVKNPSVSRVYALNRPRLADAAPLKERQKSALIDRGIEADTILGSDKVKLLEGDLRAPEFGLAKDIFVEMQSSVSHIIHNAWPVDFNLLLGSFDASVKGLRTLIDFALTSKLPLPPTLVTRTL</sequence>
<dbReference type="SUPFAM" id="SSF56801">
    <property type="entry name" value="Acetyl-CoA synthetase-like"/>
    <property type="match status" value="1"/>
</dbReference>
<dbReference type="PANTHER" id="PTHR43439:SF2">
    <property type="entry name" value="ENZYME, PUTATIVE (JCVI)-RELATED"/>
    <property type="match status" value="1"/>
</dbReference>
<protein>
    <recommendedName>
        <fullName evidence="8">Polyketide synthase phosphopantetheine-binding domain-containing protein</fullName>
    </recommendedName>
</protein>
<evidence type="ECO:0000256" key="3">
    <source>
        <dbReference type="SAM" id="MobiDB-lite"/>
    </source>
</evidence>
<feature type="region of interest" description="Disordered" evidence="3">
    <location>
        <begin position="1"/>
        <end position="21"/>
    </location>
</feature>
<dbReference type="Gene3D" id="3.40.50.720">
    <property type="entry name" value="NAD(P)-binding Rossmann-like Domain"/>
    <property type="match status" value="1"/>
</dbReference>
<dbReference type="EMBL" id="NHYE01000868">
    <property type="protein sequence ID" value="PPR02158.1"/>
    <property type="molecule type" value="Genomic_DNA"/>
</dbReference>
<dbReference type="STRING" id="231916.A0A409YGN5"/>
<dbReference type="Pfam" id="PF00501">
    <property type="entry name" value="AMP-binding"/>
    <property type="match status" value="1"/>
</dbReference>
<accession>A0A409YGN5</accession>
<reference evidence="6 7" key="1">
    <citation type="journal article" date="2018" name="Evol. Lett.">
        <title>Horizontal gene cluster transfer increased hallucinogenic mushroom diversity.</title>
        <authorList>
            <person name="Reynolds H.T."/>
            <person name="Vijayakumar V."/>
            <person name="Gluck-Thaler E."/>
            <person name="Korotkin H.B."/>
            <person name="Matheny P.B."/>
            <person name="Slot J.C."/>
        </authorList>
    </citation>
    <scope>NUCLEOTIDE SEQUENCE [LARGE SCALE GENOMIC DNA]</scope>
    <source>
        <strain evidence="6 7">SRW20</strain>
    </source>
</reference>
<keyword evidence="1" id="KW-0596">Phosphopantetheine</keyword>
<feature type="compositionally biased region" description="Pro residues" evidence="3">
    <location>
        <begin position="1"/>
        <end position="13"/>
    </location>
</feature>
<feature type="domain" description="AMP-dependent synthetase/ligase" evidence="4">
    <location>
        <begin position="44"/>
        <end position="365"/>
    </location>
</feature>
<dbReference type="InterPro" id="IPR036736">
    <property type="entry name" value="ACP-like_sf"/>
</dbReference>
<evidence type="ECO:0000313" key="6">
    <source>
        <dbReference type="EMBL" id="PPR02158.1"/>
    </source>
</evidence>
<keyword evidence="2" id="KW-0597">Phosphoprotein</keyword>
<dbReference type="Gene3D" id="3.40.50.12780">
    <property type="entry name" value="N-terminal domain of ligase-like"/>
    <property type="match status" value="1"/>
</dbReference>
<dbReference type="InterPro" id="IPR013120">
    <property type="entry name" value="FAR_NAD-bd"/>
</dbReference>
<organism evidence="6 7">
    <name type="scientific">Gymnopilus dilepis</name>
    <dbReference type="NCBI Taxonomy" id="231916"/>
    <lineage>
        <taxon>Eukaryota</taxon>
        <taxon>Fungi</taxon>
        <taxon>Dikarya</taxon>
        <taxon>Basidiomycota</taxon>
        <taxon>Agaricomycotina</taxon>
        <taxon>Agaricomycetes</taxon>
        <taxon>Agaricomycetidae</taxon>
        <taxon>Agaricales</taxon>
        <taxon>Agaricineae</taxon>
        <taxon>Hymenogastraceae</taxon>
        <taxon>Gymnopilus</taxon>
    </lineage>
</organism>
<evidence type="ECO:0000259" key="5">
    <source>
        <dbReference type="Pfam" id="PF07993"/>
    </source>
</evidence>
<evidence type="ECO:0008006" key="8">
    <source>
        <dbReference type="Google" id="ProtNLM"/>
    </source>
</evidence>
<feature type="domain" description="Thioester reductase (TE)" evidence="5">
    <location>
        <begin position="712"/>
        <end position="837"/>
    </location>
</feature>
<dbReference type="SUPFAM" id="SSF51735">
    <property type="entry name" value="NAD(P)-binding Rossmann-fold domains"/>
    <property type="match status" value="1"/>
</dbReference>
<evidence type="ECO:0000256" key="2">
    <source>
        <dbReference type="ARBA" id="ARBA00022553"/>
    </source>
</evidence>
<dbReference type="InterPro" id="IPR036291">
    <property type="entry name" value="NAD(P)-bd_dom_sf"/>
</dbReference>
<dbReference type="PANTHER" id="PTHR43439">
    <property type="entry name" value="PHENYLACETATE-COENZYME A LIGASE"/>
    <property type="match status" value="1"/>
</dbReference>
<dbReference type="InterPro" id="IPR042099">
    <property type="entry name" value="ANL_N_sf"/>
</dbReference>
<dbReference type="OrthoDB" id="429813at2759"/>
<dbReference type="Proteomes" id="UP000284706">
    <property type="component" value="Unassembled WGS sequence"/>
</dbReference>
<proteinExistence type="predicted"/>
<dbReference type="InParanoid" id="A0A409YGN5"/>
<dbReference type="Pfam" id="PF23562">
    <property type="entry name" value="AMP-binding_C_3"/>
    <property type="match status" value="1"/>
</dbReference>
<gene>
    <name evidence="6" type="ORF">CVT26_012119</name>
</gene>
<dbReference type="Gene3D" id="1.10.1200.10">
    <property type="entry name" value="ACP-like"/>
    <property type="match status" value="1"/>
</dbReference>
<dbReference type="Pfam" id="PF07993">
    <property type="entry name" value="NAD_binding_4"/>
    <property type="match status" value="1"/>
</dbReference>
<dbReference type="AlphaFoldDB" id="A0A409YGN5"/>
<evidence type="ECO:0000256" key="1">
    <source>
        <dbReference type="ARBA" id="ARBA00022450"/>
    </source>
</evidence>
<comment type="caution">
    <text evidence="6">The sequence shown here is derived from an EMBL/GenBank/DDBJ whole genome shotgun (WGS) entry which is preliminary data.</text>
</comment>
<evidence type="ECO:0000313" key="7">
    <source>
        <dbReference type="Proteomes" id="UP000284706"/>
    </source>
</evidence>
<name>A0A409YGN5_9AGAR</name>
<dbReference type="InterPro" id="IPR000873">
    <property type="entry name" value="AMP-dep_synth/lig_dom"/>
</dbReference>
<evidence type="ECO:0000259" key="4">
    <source>
        <dbReference type="Pfam" id="PF00501"/>
    </source>
</evidence>
<keyword evidence="7" id="KW-1185">Reference proteome</keyword>
<dbReference type="InterPro" id="IPR051414">
    <property type="entry name" value="Adenylate-forming_Reductase"/>
</dbReference>